<evidence type="ECO:0000313" key="8">
    <source>
        <dbReference type="Proteomes" id="UP000192247"/>
    </source>
</evidence>
<keyword evidence="8" id="KW-1185">Reference proteome</keyword>
<dbReference type="EMBL" id="MNPL01001590">
    <property type="protein sequence ID" value="OQR79006.1"/>
    <property type="molecule type" value="Genomic_DNA"/>
</dbReference>
<dbReference type="Gene3D" id="3.30.160.60">
    <property type="entry name" value="Classic Zinc Finger"/>
    <property type="match status" value="2"/>
</dbReference>
<dbReference type="SMART" id="SM00355">
    <property type="entry name" value="ZnF_C2H2"/>
    <property type="match status" value="3"/>
</dbReference>
<dbReference type="Pfam" id="PF18868">
    <property type="entry name" value="zf-C2H2_3rep"/>
    <property type="match status" value="1"/>
</dbReference>
<dbReference type="GO" id="GO:0008270">
    <property type="term" value="F:zinc ion binding"/>
    <property type="evidence" value="ECO:0007669"/>
    <property type="project" value="UniProtKB-KW"/>
</dbReference>
<evidence type="ECO:0000256" key="5">
    <source>
        <dbReference type="PROSITE-ProRule" id="PRU00042"/>
    </source>
</evidence>
<dbReference type="AlphaFoldDB" id="A0A1V9XZU0"/>
<protein>
    <recommendedName>
        <fullName evidence="6">C2H2-type domain-containing protein</fullName>
    </recommendedName>
</protein>
<evidence type="ECO:0000259" key="6">
    <source>
        <dbReference type="PROSITE" id="PS50157"/>
    </source>
</evidence>
<evidence type="ECO:0000256" key="4">
    <source>
        <dbReference type="ARBA" id="ARBA00022833"/>
    </source>
</evidence>
<keyword evidence="2" id="KW-0677">Repeat</keyword>
<evidence type="ECO:0000313" key="7">
    <source>
        <dbReference type="EMBL" id="OQR79006.1"/>
    </source>
</evidence>
<reference evidence="7 8" key="1">
    <citation type="journal article" date="2017" name="Gigascience">
        <title>Draft genome of the honey bee ectoparasitic mite, Tropilaelaps mercedesae, is shaped by the parasitic life history.</title>
        <authorList>
            <person name="Dong X."/>
            <person name="Armstrong S.D."/>
            <person name="Xia D."/>
            <person name="Makepeace B.L."/>
            <person name="Darby A.C."/>
            <person name="Kadowaki T."/>
        </authorList>
    </citation>
    <scope>NUCLEOTIDE SEQUENCE [LARGE SCALE GENOMIC DNA]</scope>
    <source>
        <strain evidence="7">Wuxi-XJTLU</strain>
    </source>
</reference>
<name>A0A1V9XZU0_9ACAR</name>
<dbReference type="InterPro" id="IPR040689">
    <property type="entry name" value="SUVR5_Znf-C2H2_3rpt"/>
</dbReference>
<dbReference type="Proteomes" id="UP000192247">
    <property type="component" value="Unassembled WGS sequence"/>
</dbReference>
<dbReference type="PANTHER" id="PTHR24408:SF58">
    <property type="entry name" value="TRANSCRIPTION FACTOR (TFIIIA), PUTATIVE (AFU_ORTHOLOGUE AFUA_1G05150)-RELATED"/>
    <property type="match status" value="1"/>
</dbReference>
<feature type="domain" description="C2H2-type" evidence="6">
    <location>
        <begin position="130"/>
        <end position="153"/>
    </location>
</feature>
<dbReference type="PROSITE" id="PS50157">
    <property type="entry name" value="ZINC_FINGER_C2H2_2"/>
    <property type="match status" value="2"/>
</dbReference>
<dbReference type="InterPro" id="IPR036236">
    <property type="entry name" value="Znf_C2H2_sf"/>
</dbReference>
<accession>A0A1V9XZU0</accession>
<dbReference type="GO" id="GO:0043565">
    <property type="term" value="F:sequence-specific DNA binding"/>
    <property type="evidence" value="ECO:0007669"/>
    <property type="project" value="TreeGrafter"/>
</dbReference>
<dbReference type="SUPFAM" id="SSF57667">
    <property type="entry name" value="beta-beta-alpha zinc fingers"/>
    <property type="match status" value="1"/>
</dbReference>
<organism evidence="7 8">
    <name type="scientific">Tropilaelaps mercedesae</name>
    <dbReference type="NCBI Taxonomy" id="418985"/>
    <lineage>
        <taxon>Eukaryota</taxon>
        <taxon>Metazoa</taxon>
        <taxon>Ecdysozoa</taxon>
        <taxon>Arthropoda</taxon>
        <taxon>Chelicerata</taxon>
        <taxon>Arachnida</taxon>
        <taxon>Acari</taxon>
        <taxon>Parasitiformes</taxon>
        <taxon>Mesostigmata</taxon>
        <taxon>Gamasina</taxon>
        <taxon>Dermanyssoidea</taxon>
        <taxon>Laelapidae</taxon>
        <taxon>Tropilaelaps</taxon>
    </lineage>
</organism>
<proteinExistence type="predicted"/>
<dbReference type="PANTHER" id="PTHR24408">
    <property type="entry name" value="ZINC FINGER PROTEIN"/>
    <property type="match status" value="1"/>
</dbReference>
<dbReference type="STRING" id="418985.A0A1V9XZU0"/>
<evidence type="ECO:0000256" key="3">
    <source>
        <dbReference type="ARBA" id="ARBA00022771"/>
    </source>
</evidence>
<keyword evidence="4" id="KW-0862">Zinc</keyword>
<gene>
    <name evidence="7" type="ORF">BIW11_06032</name>
</gene>
<evidence type="ECO:0000256" key="2">
    <source>
        <dbReference type="ARBA" id="ARBA00022737"/>
    </source>
</evidence>
<dbReference type="OrthoDB" id="6077919at2759"/>
<keyword evidence="1" id="KW-0479">Metal-binding</keyword>
<dbReference type="InterPro" id="IPR013087">
    <property type="entry name" value="Znf_C2H2_type"/>
</dbReference>
<evidence type="ECO:0000256" key="1">
    <source>
        <dbReference type="ARBA" id="ARBA00022723"/>
    </source>
</evidence>
<keyword evidence="3 5" id="KW-0863">Zinc-finger</keyword>
<feature type="domain" description="C2H2-type" evidence="6">
    <location>
        <begin position="93"/>
        <end position="121"/>
    </location>
</feature>
<dbReference type="PROSITE" id="PS00028">
    <property type="entry name" value="ZINC_FINGER_C2H2_1"/>
    <property type="match status" value="3"/>
</dbReference>
<sequence length="317" mass="34755">MERTRSATRRASSRLHMQVVIQQDSASGDQDPNVKNVVHVVIEDGDALDGAATEQAIQVEQQQENSLIGSEANDADVRIGNGENAVAPSARPYPCAFCASRFALKSSLRRHVRSQHANHPEREVMLRKAFECRLCHSEFTTNSDLWFHRQTVHGAGTGGRAAPNLRNASEGADGTTLVEDACAGDGEDENDLDDEAGFTCVLCTFTYRKVQDLKRHIRRRHPEALSKNGHDNVGRALASSLVTDNGDPMHSSEPVRICAITPANLHGDRVTRVPATTQLAVRCARSNGNTRRVVEELLQLDPVQEDDKILLTAEHCV</sequence>
<comment type="caution">
    <text evidence="7">The sequence shown here is derived from an EMBL/GenBank/DDBJ whole genome shotgun (WGS) entry which is preliminary data.</text>
</comment>
<dbReference type="InParanoid" id="A0A1V9XZU0"/>
<dbReference type="GO" id="GO:0000981">
    <property type="term" value="F:DNA-binding transcription factor activity, RNA polymerase II-specific"/>
    <property type="evidence" value="ECO:0007669"/>
    <property type="project" value="TreeGrafter"/>
</dbReference>
<dbReference type="GO" id="GO:0005634">
    <property type="term" value="C:nucleus"/>
    <property type="evidence" value="ECO:0007669"/>
    <property type="project" value="TreeGrafter"/>
</dbReference>